<dbReference type="STRING" id="137658.SAMN05216186_13536"/>
<dbReference type="EMBL" id="FNFD01000035">
    <property type="protein sequence ID" value="SDL92108.1"/>
    <property type="molecule type" value="Genomic_DNA"/>
</dbReference>
<organism evidence="2 3">
    <name type="scientific">Pseudomonas indica</name>
    <dbReference type="NCBI Taxonomy" id="137658"/>
    <lineage>
        <taxon>Bacteria</taxon>
        <taxon>Pseudomonadati</taxon>
        <taxon>Pseudomonadota</taxon>
        <taxon>Gammaproteobacteria</taxon>
        <taxon>Pseudomonadales</taxon>
        <taxon>Pseudomonadaceae</taxon>
        <taxon>Pseudomonas</taxon>
    </lineage>
</organism>
<keyword evidence="3" id="KW-1185">Reference proteome</keyword>
<dbReference type="AlphaFoldDB" id="A0A1G9NZW6"/>
<dbReference type="RefSeq" id="WP_084338455.1">
    <property type="nucleotide sequence ID" value="NZ_FNFD01000035.1"/>
</dbReference>
<feature type="transmembrane region" description="Helical" evidence="1">
    <location>
        <begin position="21"/>
        <end position="42"/>
    </location>
</feature>
<keyword evidence="1" id="KW-1133">Transmembrane helix</keyword>
<feature type="transmembrane region" description="Helical" evidence="1">
    <location>
        <begin position="114"/>
        <end position="133"/>
    </location>
</feature>
<evidence type="ECO:0000256" key="1">
    <source>
        <dbReference type="SAM" id="Phobius"/>
    </source>
</evidence>
<evidence type="ECO:0000313" key="2">
    <source>
        <dbReference type="EMBL" id="SDL92108.1"/>
    </source>
</evidence>
<keyword evidence="1" id="KW-0812">Transmembrane</keyword>
<feature type="transmembrane region" description="Helical" evidence="1">
    <location>
        <begin position="48"/>
        <end position="66"/>
    </location>
</feature>
<accession>A0A1G9NZW6</accession>
<gene>
    <name evidence="2" type="ORF">SAMN05216186_13536</name>
</gene>
<protein>
    <submittedName>
        <fullName evidence="2">Uncharacterized membrane protein YsdA, DUF1294 family</fullName>
    </submittedName>
</protein>
<evidence type="ECO:0000313" key="3">
    <source>
        <dbReference type="Proteomes" id="UP000198706"/>
    </source>
</evidence>
<dbReference type="Proteomes" id="UP000198706">
    <property type="component" value="Unassembled WGS sequence"/>
</dbReference>
<name>A0A1G9NZW6_9PSED</name>
<sequence>MIDRNQRPRRSTRNEGIRNARLKLLALAVLCTLPLWGCLQLWLAKGTFWPALLYGLASPVAFFLYWRDKHSARNGHWRTPESTLHLAELLGGWPGALLAQQAFRHKTRKPSFQVPFWIIVALHQAIWIDYLYLRAVFGSTFVQRFIG</sequence>
<proteinExistence type="predicted"/>
<dbReference type="InterPro" id="IPR010718">
    <property type="entry name" value="DUF1294"/>
</dbReference>
<reference evidence="2 3" key="1">
    <citation type="submission" date="2016-10" db="EMBL/GenBank/DDBJ databases">
        <authorList>
            <person name="de Groot N.N."/>
        </authorList>
    </citation>
    <scope>NUCLEOTIDE SEQUENCE [LARGE SCALE GENOMIC DNA]</scope>
    <source>
        <strain evidence="2 3">JCM 21544</strain>
    </source>
</reference>
<keyword evidence="1" id="KW-0472">Membrane</keyword>
<dbReference type="Pfam" id="PF06961">
    <property type="entry name" value="DUF1294"/>
    <property type="match status" value="1"/>
</dbReference>